<evidence type="ECO:0000313" key="13">
    <source>
        <dbReference type="Proteomes" id="UP000194501"/>
    </source>
</evidence>
<dbReference type="Proteomes" id="UP000251393">
    <property type="component" value="Unassembled WGS sequence"/>
</dbReference>
<dbReference type="Proteomes" id="UP000194501">
    <property type="component" value="Chromosome"/>
</dbReference>
<evidence type="ECO:0000313" key="6">
    <source>
        <dbReference type="EMBL" id="SJE25095.1"/>
    </source>
</evidence>
<evidence type="ECO:0000313" key="8">
    <source>
        <dbReference type="EMBL" id="SRR25153.1"/>
    </source>
</evidence>
<keyword evidence="1" id="KW-0233">DNA recombination</keyword>
<dbReference type="Proteomes" id="UP000040926">
    <property type="component" value="Unassembled WGS sequence"/>
</dbReference>
<gene>
    <name evidence="3" type="ORF">BZ172_27150</name>
    <name evidence="4" type="ORF">ERS008175_03389</name>
    <name evidence="7" type="ORF">SAMEA1569760_03571</name>
    <name evidence="5" type="ORF">SAMEA2054241_03265</name>
    <name evidence="6" type="ORF">SAMEA3356023_03696</name>
    <name evidence="8" type="ORF">SAMEA3710766_03619</name>
</gene>
<reference evidence="3 13" key="2">
    <citation type="submission" date="2017-02" db="EMBL/GenBank/DDBJ databases">
        <authorList>
            <person name="Svab D."/>
            <person name="Balint B."/>
            <person name="Maroti G."/>
            <person name="Vasarhelyi B."/>
            <person name="Horvath B."/>
            <person name="Toth I."/>
        </authorList>
    </citation>
    <scope>NUCLEOTIDE SEQUENCE [LARGE SCALE GENOMIC DNA]</scope>
    <source>
        <strain evidence="3">75/02</strain>
    </source>
</reference>
<protein>
    <submittedName>
        <fullName evidence="3">Integrase</fullName>
    </submittedName>
    <submittedName>
        <fullName evidence="4 8">Transposase</fullName>
    </submittedName>
</protein>
<dbReference type="GO" id="GO:0015074">
    <property type="term" value="P:DNA integration"/>
    <property type="evidence" value="ECO:0007669"/>
    <property type="project" value="InterPro"/>
</dbReference>
<dbReference type="EMBL" id="UDYI01000122">
    <property type="protein sequence ID" value="SRR25153.1"/>
    <property type="molecule type" value="Genomic_DNA"/>
</dbReference>
<evidence type="ECO:0000313" key="14">
    <source>
        <dbReference type="Proteomes" id="UP000251393"/>
    </source>
</evidence>
<proteinExistence type="predicted"/>
<name>A0A1Q8PNW8_SHISO</name>
<feature type="domain" description="Tyr recombinase" evidence="2">
    <location>
        <begin position="1"/>
        <end position="144"/>
    </location>
</feature>
<organism evidence="8 14">
    <name type="scientific">Shigella sonnei</name>
    <dbReference type="NCBI Taxonomy" id="624"/>
    <lineage>
        <taxon>Bacteria</taxon>
        <taxon>Pseudomonadati</taxon>
        <taxon>Pseudomonadota</taxon>
        <taxon>Gammaproteobacteria</taxon>
        <taxon>Enterobacterales</taxon>
        <taxon>Enterobacteriaceae</taxon>
        <taxon>Shigella</taxon>
    </lineage>
</organism>
<evidence type="ECO:0000256" key="1">
    <source>
        <dbReference type="ARBA" id="ARBA00023172"/>
    </source>
</evidence>
<dbReference type="STRING" id="216599.GCA_000283715_02034"/>
<dbReference type="PROSITE" id="PS51898">
    <property type="entry name" value="TYR_RECOMBINASE"/>
    <property type="match status" value="1"/>
</dbReference>
<evidence type="ECO:0000313" key="12">
    <source>
        <dbReference type="Proteomes" id="UP000188006"/>
    </source>
</evidence>
<evidence type="ECO:0000259" key="2">
    <source>
        <dbReference type="PROSITE" id="PS51898"/>
    </source>
</evidence>
<dbReference type="GO" id="GO:0003677">
    <property type="term" value="F:DNA binding"/>
    <property type="evidence" value="ECO:0007669"/>
    <property type="project" value="InterPro"/>
</dbReference>
<evidence type="ECO:0000313" key="7">
    <source>
        <dbReference type="EMBL" id="SJH46239.1"/>
    </source>
</evidence>
<dbReference type="GO" id="GO:0006310">
    <property type="term" value="P:DNA recombination"/>
    <property type="evidence" value="ECO:0007669"/>
    <property type="project" value="UniProtKB-KW"/>
</dbReference>
<dbReference type="SUPFAM" id="SSF56349">
    <property type="entry name" value="DNA breaking-rejoining enzymes"/>
    <property type="match status" value="1"/>
</dbReference>
<accession>A0A1Q8PNW8</accession>
<dbReference type="Gene3D" id="1.10.443.10">
    <property type="entry name" value="Intergrase catalytic core"/>
    <property type="match status" value="1"/>
</dbReference>
<evidence type="ECO:0000313" key="9">
    <source>
        <dbReference type="Proteomes" id="UP000040926"/>
    </source>
</evidence>
<dbReference type="Pfam" id="PF00589">
    <property type="entry name" value="Phage_integrase"/>
    <property type="match status" value="1"/>
</dbReference>
<dbReference type="EMBL" id="CXEC01000121">
    <property type="protein sequence ID" value="CSR87773.1"/>
    <property type="molecule type" value="Genomic_DNA"/>
</dbReference>
<dbReference type="Proteomes" id="UP000188006">
    <property type="component" value="Unassembled WGS sequence"/>
</dbReference>
<evidence type="ECO:0000313" key="11">
    <source>
        <dbReference type="Proteomes" id="UP000187717"/>
    </source>
</evidence>
<sequence>MFGPPKTNAGIRTVTLLQPALEALKEQYKLTGHHRKSEITFYHREYGRTEKQKLHFVFMPRVCNEKQKPYYSVSSLGARWNAAVKRAGIRRRNPYHTRHTFACWLLTAGANPAFIASQMGHETAQMVYEIYGMWIDDMNDEQIAMLNARLS</sequence>
<evidence type="ECO:0000313" key="3">
    <source>
        <dbReference type="EMBL" id="ARS08509.1"/>
    </source>
</evidence>
<evidence type="ECO:0000313" key="5">
    <source>
        <dbReference type="EMBL" id="SIY07815.1"/>
    </source>
</evidence>
<dbReference type="EMBL" id="FUBI01000124">
    <property type="protein sequence ID" value="SJH46239.1"/>
    <property type="molecule type" value="Genomic_DNA"/>
</dbReference>
<reference evidence="4 9" key="1">
    <citation type="submission" date="2015-07" db="EMBL/GenBank/DDBJ databases">
        <authorList>
            <consortium name="Pathogen Informatics"/>
        </authorList>
    </citation>
    <scope>NUCLEOTIDE SEQUENCE [LARGE SCALE GENOMIC DNA]</scope>
    <source>
        <strain evidence="4 9">20003593_1361393</strain>
        <strain evidence="5 10">2090STDY5461769</strain>
        <strain evidence="6 11">3626STDY6095480</strain>
        <strain evidence="7">Sh1405</strain>
        <strain evidence="12">sh1405</strain>
    </source>
</reference>
<dbReference type="EMBL" id="FTXV01000132">
    <property type="protein sequence ID" value="SJE25095.1"/>
    <property type="molecule type" value="Genomic_DNA"/>
</dbReference>
<dbReference type="InterPro" id="IPR013762">
    <property type="entry name" value="Integrase-like_cat_sf"/>
</dbReference>
<dbReference type="EMBL" id="CP019689">
    <property type="protein sequence ID" value="ARS08509.1"/>
    <property type="molecule type" value="Genomic_DNA"/>
</dbReference>
<dbReference type="InterPro" id="IPR011010">
    <property type="entry name" value="DNA_brk_join_enz"/>
</dbReference>
<dbReference type="AlphaFoldDB" id="A0A1Q8PNW8"/>
<dbReference type="Proteomes" id="UP000187717">
    <property type="component" value="Unassembled WGS sequence"/>
</dbReference>
<reference evidence="8 14" key="3">
    <citation type="submission" date="2018-06" db="EMBL/GenBank/DDBJ databases">
        <authorList>
            <consortium name="Pathogen Informatics"/>
            <person name="Doyle S."/>
        </authorList>
    </citation>
    <scope>NUCLEOTIDE SEQUENCE [LARGE SCALE GENOMIC DNA]</scope>
    <source>
        <strain evidence="8 14">4028STDY6275292</strain>
    </source>
</reference>
<dbReference type="Proteomes" id="UP000187708">
    <property type="component" value="Unassembled WGS sequence"/>
</dbReference>
<dbReference type="EMBL" id="FTSV01000125">
    <property type="protein sequence ID" value="SIY07815.1"/>
    <property type="molecule type" value="Genomic_DNA"/>
</dbReference>
<dbReference type="InterPro" id="IPR002104">
    <property type="entry name" value="Integrase_catalytic"/>
</dbReference>
<evidence type="ECO:0000313" key="4">
    <source>
        <dbReference type="EMBL" id="CSR87773.1"/>
    </source>
</evidence>
<evidence type="ECO:0000313" key="10">
    <source>
        <dbReference type="Proteomes" id="UP000187708"/>
    </source>
</evidence>